<evidence type="ECO:0008006" key="4">
    <source>
        <dbReference type="Google" id="ProtNLM"/>
    </source>
</evidence>
<dbReference type="Proteomes" id="UP000178379">
    <property type="component" value="Unassembled WGS sequence"/>
</dbReference>
<dbReference type="InterPro" id="IPR007360">
    <property type="entry name" value="SirB"/>
</dbReference>
<feature type="transmembrane region" description="Helical" evidence="1">
    <location>
        <begin position="100"/>
        <end position="118"/>
    </location>
</feature>
<evidence type="ECO:0000313" key="3">
    <source>
        <dbReference type="Proteomes" id="UP000178379"/>
    </source>
</evidence>
<name>A0A1F6T7U2_9PROT</name>
<gene>
    <name evidence="2" type="ORF">A2140_00915</name>
</gene>
<dbReference type="PIRSF" id="PIRSF005610">
    <property type="entry name" value="SirB"/>
    <property type="match status" value="1"/>
</dbReference>
<keyword evidence="1" id="KW-0472">Membrane</keyword>
<evidence type="ECO:0000256" key="1">
    <source>
        <dbReference type="SAM" id="Phobius"/>
    </source>
</evidence>
<feature type="transmembrane region" description="Helical" evidence="1">
    <location>
        <begin position="40"/>
        <end position="62"/>
    </location>
</feature>
<feature type="transmembrane region" description="Helical" evidence="1">
    <location>
        <begin position="68"/>
        <end position="88"/>
    </location>
</feature>
<dbReference type="Pfam" id="PF04247">
    <property type="entry name" value="SirB"/>
    <property type="match status" value="1"/>
</dbReference>
<dbReference type="PANTHER" id="PTHR39594:SF1">
    <property type="entry name" value="PROTEIN YCHQ"/>
    <property type="match status" value="1"/>
</dbReference>
<proteinExistence type="predicted"/>
<dbReference type="PANTHER" id="PTHR39594">
    <property type="entry name" value="PROTEIN YCHQ"/>
    <property type="match status" value="1"/>
</dbReference>
<protein>
    <recommendedName>
        <fullName evidence="4">Regulator SirB</fullName>
    </recommendedName>
</protein>
<sequence>MAWLKLGHQLLALVSILGFILRGIGMAAGSPLLTRRWVRIAPHVVDTALLATGLALLLRLLQHPPTPAWSWLVPKLAALLAYIGLGVLAFRPGRPRPVRIAAFIAALSLFGYIVGVAMTRRADLTLF</sequence>
<evidence type="ECO:0000313" key="2">
    <source>
        <dbReference type="EMBL" id="OGI41201.1"/>
    </source>
</evidence>
<dbReference type="STRING" id="1817756.A2140_00915"/>
<keyword evidence="1" id="KW-1133">Transmembrane helix</keyword>
<comment type="caution">
    <text evidence="2">The sequence shown here is derived from an EMBL/GenBank/DDBJ whole genome shotgun (WGS) entry which is preliminary data.</text>
</comment>
<keyword evidence="1" id="KW-0812">Transmembrane</keyword>
<dbReference type="GO" id="GO:0005886">
    <property type="term" value="C:plasma membrane"/>
    <property type="evidence" value="ECO:0007669"/>
    <property type="project" value="TreeGrafter"/>
</dbReference>
<dbReference type="EMBL" id="MFSQ01000031">
    <property type="protein sequence ID" value="OGI41201.1"/>
    <property type="molecule type" value="Genomic_DNA"/>
</dbReference>
<reference evidence="2 3" key="1">
    <citation type="journal article" date="2016" name="Nat. Commun.">
        <title>Thousands of microbial genomes shed light on interconnected biogeochemical processes in an aquifer system.</title>
        <authorList>
            <person name="Anantharaman K."/>
            <person name="Brown C.T."/>
            <person name="Hug L.A."/>
            <person name="Sharon I."/>
            <person name="Castelle C.J."/>
            <person name="Probst A.J."/>
            <person name="Thomas B.C."/>
            <person name="Singh A."/>
            <person name="Wilkins M.J."/>
            <person name="Karaoz U."/>
            <person name="Brodie E.L."/>
            <person name="Williams K.H."/>
            <person name="Hubbard S.S."/>
            <person name="Banfield J.F."/>
        </authorList>
    </citation>
    <scope>NUCLEOTIDE SEQUENCE [LARGE SCALE GENOMIC DNA]</scope>
</reference>
<dbReference type="AlphaFoldDB" id="A0A1F6T7U2"/>
<feature type="transmembrane region" description="Helical" evidence="1">
    <location>
        <begin position="6"/>
        <end position="28"/>
    </location>
</feature>
<accession>A0A1F6T7U2</accession>
<organism evidence="2 3">
    <name type="scientific">Candidatus Muproteobacteria bacterium RBG_16_62_13</name>
    <dbReference type="NCBI Taxonomy" id="1817756"/>
    <lineage>
        <taxon>Bacteria</taxon>
        <taxon>Pseudomonadati</taxon>
        <taxon>Pseudomonadota</taxon>
        <taxon>Candidatus Muproteobacteria</taxon>
    </lineage>
</organism>